<evidence type="ECO:0000313" key="2">
    <source>
        <dbReference type="EMBL" id="RHY26910.1"/>
    </source>
</evidence>
<proteinExistence type="predicted"/>
<keyword evidence="1" id="KW-0175">Coiled coil</keyword>
<dbReference type="Proteomes" id="UP000283543">
    <property type="component" value="Unassembled WGS sequence"/>
</dbReference>
<comment type="caution">
    <text evidence="2">The sequence shown here is derived from an EMBL/GenBank/DDBJ whole genome shotgun (WGS) entry which is preliminary data.</text>
</comment>
<feature type="coiled-coil region" evidence="1">
    <location>
        <begin position="38"/>
        <end position="65"/>
    </location>
</feature>
<dbReference type="EMBL" id="QUTA01002490">
    <property type="protein sequence ID" value="RHY26910.1"/>
    <property type="molecule type" value="Genomic_DNA"/>
</dbReference>
<organism evidence="2 4">
    <name type="scientific">Aphanomyces astaci</name>
    <name type="common">Crayfish plague agent</name>
    <dbReference type="NCBI Taxonomy" id="112090"/>
    <lineage>
        <taxon>Eukaryota</taxon>
        <taxon>Sar</taxon>
        <taxon>Stramenopiles</taxon>
        <taxon>Oomycota</taxon>
        <taxon>Saprolegniomycetes</taxon>
        <taxon>Saprolegniales</taxon>
        <taxon>Verrucalvaceae</taxon>
        <taxon>Aphanomyces</taxon>
    </lineage>
</organism>
<evidence type="ECO:0000313" key="5">
    <source>
        <dbReference type="Proteomes" id="UP000283543"/>
    </source>
</evidence>
<sequence>RFKYKVATLKASQSKLKADIDAAKTHQATIEHDPETTVQALEATEIELEEQVQTKEWEIQGLQTQVALNCFAPLIPMHPVSKLPASLSISVERDEKAAVVVDLQLAMDELNESRLVLSDDVDRLCLEKQAKADGLKVTRDEFHAQFDELAAEVVKGKAVVDALTLE</sequence>
<gene>
    <name evidence="2" type="ORF">DYB25_014043</name>
    <name evidence="3" type="ORF">DYB34_014159</name>
</gene>
<dbReference type="AlphaFoldDB" id="A0A397C198"/>
<evidence type="ECO:0000313" key="3">
    <source>
        <dbReference type="EMBL" id="RHY35554.1"/>
    </source>
</evidence>
<evidence type="ECO:0000256" key="1">
    <source>
        <dbReference type="SAM" id="Coils"/>
    </source>
</evidence>
<name>A0A397C198_APHAT</name>
<dbReference type="Proteomes" id="UP000266239">
    <property type="component" value="Unassembled WGS sequence"/>
</dbReference>
<dbReference type="EMBL" id="QUTB01012329">
    <property type="protein sequence ID" value="RHY35554.1"/>
    <property type="molecule type" value="Genomic_DNA"/>
</dbReference>
<protein>
    <submittedName>
        <fullName evidence="2">Uncharacterized protein</fullName>
    </submittedName>
</protein>
<evidence type="ECO:0000313" key="4">
    <source>
        <dbReference type="Proteomes" id="UP000266239"/>
    </source>
</evidence>
<accession>A0A397C198</accession>
<reference evidence="4 5" key="1">
    <citation type="submission" date="2018-08" db="EMBL/GenBank/DDBJ databases">
        <title>Aphanomyces genome sequencing and annotation.</title>
        <authorList>
            <person name="Minardi D."/>
            <person name="Oidtmann B."/>
            <person name="Van Der Giezen M."/>
            <person name="Studholme D.J."/>
        </authorList>
    </citation>
    <scope>NUCLEOTIDE SEQUENCE [LARGE SCALE GENOMIC DNA]</scope>
    <source>
        <strain evidence="3 5">Si</strain>
        <strain evidence="2 4">Yx</strain>
    </source>
</reference>
<feature type="non-terminal residue" evidence="2">
    <location>
        <position position="1"/>
    </location>
</feature>